<sequence length="150" mass="16793">MSDRLDLDPLRKLRKYPHLEPLDTAIWNAWLDTDPWPDAVVAYDVHVGTVATVADGTPENYRRMVEHLSTLRIDVVVVRPGVTLVVEIKPSASLSAIGQALGYSLLFRDQYPDYPKPTPAILTDLSKPDTSWLCNRLNVQLFTLGRPITG</sequence>
<accession>X1HPL6</accession>
<dbReference type="EMBL" id="BARU01024998">
    <property type="protein sequence ID" value="GAH55779.1"/>
    <property type="molecule type" value="Genomic_DNA"/>
</dbReference>
<proteinExistence type="predicted"/>
<organism evidence="1">
    <name type="scientific">marine sediment metagenome</name>
    <dbReference type="NCBI Taxonomy" id="412755"/>
    <lineage>
        <taxon>unclassified sequences</taxon>
        <taxon>metagenomes</taxon>
        <taxon>ecological metagenomes</taxon>
    </lineage>
</organism>
<protein>
    <submittedName>
        <fullName evidence="1">Uncharacterized protein</fullName>
    </submittedName>
</protein>
<dbReference type="AlphaFoldDB" id="X1HPL6"/>
<gene>
    <name evidence="1" type="ORF">S03H2_40330</name>
</gene>
<comment type="caution">
    <text evidence="1">The sequence shown here is derived from an EMBL/GenBank/DDBJ whole genome shotgun (WGS) entry which is preliminary data.</text>
</comment>
<reference evidence="1" key="1">
    <citation type="journal article" date="2014" name="Front. Microbiol.">
        <title>High frequency of phylogenetically diverse reductive dehalogenase-homologous genes in deep subseafloor sedimentary metagenomes.</title>
        <authorList>
            <person name="Kawai M."/>
            <person name="Futagami T."/>
            <person name="Toyoda A."/>
            <person name="Takaki Y."/>
            <person name="Nishi S."/>
            <person name="Hori S."/>
            <person name="Arai W."/>
            <person name="Tsubouchi T."/>
            <person name="Morono Y."/>
            <person name="Uchiyama I."/>
            <person name="Ito T."/>
            <person name="Fujiyama A."/>
            <person name="Inagaki F."/>
            <person name="Takami H."/>
        </authorList>
    </citation>
    <scope>NUCLEOTIDE SEQUENCE</scope>
    <source>
        <strain evidence="1">Expedition CK06-06</strain>
    </source>
</reference>
<evidence type="ECO:0000313" key="1">
    <source>
        <dbReference type="EMBL" id="GAH55779.1"/>
    </source>
</evidence>
<name>X1HPL6_9ZZZZ</name>